<accession>A0ABV2CLK6</accession>
<keyword evidence="2" id="KW-1185">Reference proteome</keyword>
<gene>
    <name evidence="1" type="ORF">ABVT11_03000</name>
</gene>
<dbReference type="EMBL" id="JBEWLZ010000001">
    <property type="protein sequence ID" value="MET1488782.1"/>
    <property type="molecule type" value="Genomic_DNA"/>
</dbReference>
<dbReference type="Pfam" id="PF14559">
    <property type="entry name" value="TPR_19"/>
    <property type="match status" value="1"/>
</dbReference>
<reference evidence="1 2" key="1">
    <citation type="submission" date="2024-07" db="EMBL/GenBank/DDBJ databases">
        <title>Uliginosibacterium paludis KCTC:42655.</title>
        <authorList>
            <person name="Kim M.K."/>
        </authorList>
    </citation>
    <scope>NUCLEOTIDE SEQUENCE [LARGE SCALE GENOMIC DNA]</scope>
    <source>
        <strain evidence="1 2">KCTC 42655</strain>
    </source>
</reference>
<dbReference type="Proteomes" id="UP001548590">
    <property type="component" value="Unassembled WGS sequence"/>
</dbReference>
<dbReference type="RefSeq" id="WP_345927203.1">
    <property type="nucleotide sequence ID" value="NZ_JBDIVF010000003.1"/>
</dbReference>
<dbReference type="InterPro" id="IPR011990">
    <property type="entry name" value="TPR-like_helical_dom_sf"/>
</dbReference>
<evidence type="ECO:0000313" key="1">
    <source>
        <dbReference type="EMBL" id="MET1488782.1"/>
    </source>
</evidence>
<comment type="caution">
    <text evidence="1">The sequence shown here is derived from an EMBL/GenBank/DDBJ whole genome shotgun (WGS) entry which is preliminary data.</text>
</comment>
<protein>
    <submittedName>
        <fullName evidence="1">Tetratricopeptide repeat protein</fullName>
    </submittedName>
</protein>
<dbReference type="Gene3D" id="1.25.40.10">
    <property type="entry name" value="Tetratricopeptide repeat domain"/>
    <property type="match status" value="1"/>
</dbReference>
<dbReference type="SUPFAM" id="SSF48452">
    <property type="entry name" value="TPR-like"/>
    <property type="match status" value="1"/>
</dbReference>
<proteinExistence type="predicted"/>
<evidence type="ECO:0000313" key="2">
    <source>
        <dbReference type="Proteomes" id="UP001548590"/>
    </source>
</evidence>
<name>A0ABV2CLK6_9RHOO</name>
<organism evidence="1 2">
    <name type="scientific">Uliginosibacterium paludis</name>
    <dbReference type="NCBI Taxonomy" id="1615952"/>
    <lineage>
        <taxon>Bacteria</taxon>
        <taxon>Pseudomonadati</taxon>
        <taxon>Pseudomonadota</taxon>
        <taxon>Betaproteobacteria</taxon>
        <taxon>Rhodocyclales</taxon>
        <taxon>Zoogloeaceae</taxon>
        <taxon>Uliginosibacterium</taxon>
    </lineage>
</organism>
<sequence length="194" mass="21065">MNPGIGSTEQDAPDLDGMDAAVLGHGLPVEAERLIARAGLIRNQVREAQTLLEAAWQLAPKHPATLIALYRFHFYGNRLAEAREIAMLALAMASSALGIPQDWSDVRPGPRFTALEALPRFYLFSLKGFAYLSLRLGEIDLGRAVVQKLAELDPQNRVGHAVLAEVIARIGREDADYEDCGDEPAASLPRGAKP</sequence>